<evidence type="ECO:0000313" key="2">
    <source>
        <dbReference type="Proteomes" id="UP001568358"/>
    </source>
</evidence>
<reference evidence="1 2" key="1">
    <citation type="submission" date="2024-07" db="EMBL/GenBank/DDBJ databases">
        <title>Active virus-host system and metabolic interactions in a Lokiarchaeon culture.</title>
        <authorList>
            <person name="Ponce Toledo R.I."/>
            <person name="Rodrigues Oliveira T."/>
            <person name="Schleper C."/>
        </authorList>
    </citation>
    <scope>NUCLEOTIDE SEQUENCE [LARGE SCALE GENOMIC DNA]</scope>
    <source>
        <strain evidence="1 2">B35</strain>
    </source>
</reference>
<sequence length="225" mass="26096">MEKLQEQINSALVKFEQSGKIEQLIDQHVERTVKDAIADLFSYNGHIKNVIKSEVNKLVPVDAKYSVDLAPYNHVVCNLIKEKIGDRFNTEADRGVMKVLDSLFQTPPESITLQELMVLYLEAYSEDAHREGWEHPDIEFEDREDKNSFTLRLRPGYGEWVDSVYLHVYKGEILTLRLGDEESGKFFGNTLHGFEEKIFQLYAGRTKIEVGNFDPDDIPYYEWVD</sequence>
<dbReference type="Proteomes" id="UP001568358">
    <property type="component" value="Unassembled WGS sequence"/>
</dbReference>
<comment type="caution">
    <text evidence="1">The sequence shown here is derived from an EMBL/GenBank/DDBJ whole genome shotgun (WGS) entry which is preliminary data.</text>
</comment>
<protein>
    <submittedName>
        <fullName evidence="1">Uncharacterized protein</fullName>
    </submittedName>
</protein>
<dbReference type="EMBL" id="JBFSOO010000001">
    <property type="protein sequence ID" value="MEZ6852077.1"/>
    <property type="molecule type" value="Genomic_DNA"/>
</dbReference>
<dbReference type="RefSeq" id="WP_371149747.1">
    <property type="nucleotide sequence ID" value="NZ_JBFSOO010000001.1"/>
</dbReference>
<organism evidence="1 2">
    <name type="scientific">Halodesulfovibrio aestuarii</name>
    <dbReference type="NCBI Taxonomy" id="126333"/>
    <lineage>
        <taxon>Bacteria</taxon>
        <taxon>Pseudomonadati</taxon>
        <taxon>Thermodesulfobacteriota</taxon>
        <taxon>Desulfovibrionia</taxon>
        <taxon>Desulfovibrionales</taxon>
        <taxon>Desulfovibrionaceae</taxon>
        <taxon>Halodesulfovibrio</taxon>
    </lineage>
</organism>
<proteinExistence type="predicted"/>
<name>A0ABV4JMU9_9BACT</name>
<evidence type="ECO:0000313" key="1">
    <source>
        <dbReference type="EMBL" id="MEZ6852077.1"/>
    </source>
</evidence>
<accession>A0ABV4JMU9</accession>
<keyword evidence="2" id="KW-1185">Reference proteome</keyword>
<gene>
    <name evidence="1" type="ORF">AB2Z07_00790</name>
</gene>